<dbReference type="InterPro" id="IPR017972">
    <property type="entry name" value="Cyt_P450_CS"/>
</dbReference>
<dbReference type="PROSITE" id="PS00086">
    <property type="entry name" value="CYTOCHROME_P450"/>
    <property type="match status" value="1"/>
</dbReference>
<protein>
    <recommendedName>
        <fullName evidence="5">aromatase</fullName>
        <ecNumber evidence="5">1.14.14.14</ecNumber>
    </recommendedName>
    <alternativeName>
        <fullName evidence="7">Cytochrome P-450AROM</fullName>
    </alternativeName>
    <alternativeName>
        <fullName evidence="6">Estrogen synthase</fullName>
    </alternativeName>
</protein>
<dbReference type="InterPro" id="IPR036396">
    <property type="entry name" value="Cyt_P450_sf"/>
</dbReference>
<dbReference type="PANTHER" id="PTHR24291">
    <property type="entry name" value="CYTOCHROME P450 FAMILY 4"/>
    <property type="match status" value="1"/>
</dbReference>
<evidence type="ECO:0000256" key="6">
    <source>
        <dbReference type="ARBA" id="ARBA00042499"/>
    </source>
</evidence>
<keyword evidence="10 11" id="KW-0479">Metal-binding</keyword>
<evidence type="ECO:0000256" key="2">
    <source>
        <dbReference type="ARBA" id="ARBA00022617"/>
    </source>
</evidence>
<dbReference type="InterPro" id="IPR050196">
    <property type="entry name" value="Cytochrome_P450_Monoox"/>
</dbReference>
<comment type="catalytic activity">
    <reaction evidence="9">
        <text>androst-4-ene-3,17-dione + 3 reduced [NADPH--hemoprotein reductase] + 3 O2 = estrone + formate + 3 oxidized [NADPH--hemoprotein reductase] + 4 H2O + 4 H(+)</text>
        <dbReference type="Rhea" id="RHEA:38195"/>
        <dbReference type="Rhea" id="RHEA-COMP:11964"/>
        <dbReference type="Rhea" id="RHEA-COMP:11965"/>
        <dbReference type="ChEBI" id="CHEBI:15377"/>
        <dbReference type="ChEBI" id="CHEBI:15378"/>
        <dbReference type="ChEBI" id="CHEBI:15379"/>
        <dbReference type="ChEBI" id="CHEBI:15740"/>
        <dbReference type="ChEBI" id="CHEBI:16422"/>
        <dbReference type="ChEBI" id="CHEBI:17263"/>
        <dbReference type="ChEBI" id="CHEBI:57618"/>
        <dbReference type="ChEBI" id="CHEBI:58210"/>
        <dbReference type="EC" id="1.14.14.14"/>
    </reaction>
</comment>
<dbReference type="Proteomes" id="UP000886611">
    <property type="component" value="Unassembled WGS sequence"/>
</dbReference>
<dbReference type="SUPFAM" id="SSF48264">
    <property type="entry name" value="Cytochrome P450"/>
    <property type="match status" value="1"/>
</dbReference>
<evidence type="ECO:0000256" key="1">
    <source>
        <dbReference type="ARBA" id="ARBA00010617"/>
    </source>
</evidence>
<evidence type="ECO:0000313" key="13">
    <source>
        <dbReference type="Proteomes" id="UP000886611"/>
    </source>
</evidence>
<dbReference type="PRINTS" id="PR00385">
    <property type="entry name" value="P450"/>
</dbReference>
<dbReference type="InterPro" id="IPR002401">
    <property type="entry name" value="Cyt_P450_E_grp-I"/>
</dbReference>
<keyword evidence="11" id="KW-0560">Oxidoreductase</keyword>
<dbReference type="GO" id="GO:0020037">
    <property type="term" value="F:heme binding"/>
    <property type="evidence" value="ECO:0007669"/>
    <property type="project" value="InterPro"/>
</dbReference>
<feature type="non-terminal residue" evidence="12">
    <location>
        <position position="1"/>
    </location>
</feature>
<evidence type="ECO:0000256" key="5">
    <source>
        <dbReference type="ARBA" id="ARBA00038885"/>
    </source>
</evidence>
<dbReference type="GO" id="GO:0005506">
    <property type="term" value="F:iron ion binding"/>
    <property type="evidence" value="ECO:0007669"/>
    <property type="project" value="InterPro"/>
</dbReference>
<feature type="non-terminal residue" evidence="12">
    <location>
        <position position="216"/>
    </location>
</feature>
<organism evidence="12 13">
    <name type="scientific">Polypterus senegalus</name>
    <name type="common">Senegal bichir</name>
    <dbReference type="NCBI Taxonomy" id="55291"/>
    <lineage>
        <taxon>Eukaryota</taxon>
        <taxon>Metazoa</taxon>
        <taxon>Chordata</taxon>
        <taxon>Craniata</taxon>
        <taxon>Vertebrata</taxon>
        <taxon>Euteleostomi</taxon>
        <taxon>Actinopterygii</taxon>
        <taxon>Polypteriformes</taxon>
        <taxon>Polypteridae</taxon>
        <taxon>Polypterus</taxon>
    </lineage>
</organism>
<evidence type="ECO:0000256" key="7">
    <source>
        <dbReference type="ARBA" id="ARBA00043174"/>
    </source>
</evidence>
<comment type="similarity">
    <text evidence="1 11">Belongs to the cytochrome P450 family.</text>
</comment>
<comment type="cofactor">
    <cofactor evidence="10">
        <name>heme</name>
        <dbReference type="ChEBI" id="CHEBI:30413"/>
    </cofactor>
</comment>
<comment type="caution">
    <text evidence="12">The sequence shown here is derived from an EMBL/GenBank/DDBJ whole genome shotgun (WGS) entry which is preliminary data.</text>
</comment>
<evidence type="ECO:0000256" key="4">
    <source>
        <dbReference type="ARBA" id="ARBA00037202"/>
    </source>
</evidence>
<comment type="catalytic activity">
    <reaction evidence="8">
        <text>testosterone + 3 reduced [NADPH--hemoprotein reductase] + 3 O2 = 17beta-estradiol + formate + 3 oxidized [NADPH--hemoprotein reductase] + 4 H2O + 4 H(+)</text>
        <dbReference type="Rhea" id="RHEA:38191"/>
        <dbReference type="Rhea" id="RHEA-COMP:11964"/>
        <dbReference type="Rhea" id="RHEA-COMP:11965"/>
        <dbReference type="ChEBI" id="CHEBI:15377"/>
        <dbReference type="ChEBI" id="CHEBI:15378"/>
        <dbReference type="ChEBI" id="CHEBI:15379"/>
        <dbReference type="ChEBI" id="CHEBI:15740"/>
        <dbReference type="ChEBI" id="CHEBI:16469"/>
        <dbReference type="ChEBI" id="CHEBI:17347"/>
        <dbReference type="ChEBI" id="CHEBI:57618"/>
        <dbReference type="ChEBI" id="CHEBI:58210"/>
        <dbReference type="EC" id="1.14.14.14"/>
    </reaction>
</comment>
<sequence length="216" mass="24710">MEALIRALERLSEDSECLGLRVSWIKPKIQAFNDLLGTAISSVSVCGESIDLVERFAYLGSDIHVSGNSSRHVSMDDLKKLKYLECVIKESLRLYPSVPMFAPGHEIPKGVNAIIIPYSLHRDPKWFPDPEKFNPERFLPENSSHRHPFAFVPFSAGLRNCIGQRFAIMEEKVILSTVLRHFEVESKQRREELDLTGELILRPENGIWIKLINRKV</sequence>
<dbReference type="EMBL" id="JAATIS010001721">
    <property type="protein sequence ID" value="KAG2465691.1"/>
    <property type="molecule type" value="Genomic_DNA"/>
</dbReference>
<reference evidence="12 13" key="1">
    <citation type="journal article" date="2021" name="Cell">
        <title>Tracing the genetic footprints of vertebrate landing in non-teleost ray-finned fishes.</title>
        <authorList>
            <person name="Bi X."/>
            <person name="Wang K."/>
            <person name="Yang L."/>
            <person name="Pan H."/>
            <person name="Jiang H."/>
            <person name="Wei Q."/>
            <person name="Fang M."/>
            <person name="Yu H."/>
            <person name="Zhu C."/>
            <person name="Cai Y."/>
            <person name="He Y."/>
            <person name="Gan X."/>
            <person name="Zeng H."/>
            <person name="Yu D."/>
            <person name="Zhu Y."/>
            <person name="Jiang H."/>
            <person name="Qiu Q."/>
            <person name="Yang H."/>
            <person name="Zhang Y.E."/>
            <person name="Wang W."/>
            <person name="Zhu M."/>
            <person name="He S."/>
            <person name="Zhang G."/>
        </authorList>
    </citation>
    <scope>NUCLEOTIDE SEQUENCE [LARGE SCALE GENOMIC DNA]</scope>
    <source>
        <strain evidence="12">Bchr_013</strain>
    </source>
</reference>
<evidence type="ECO:0000313" key="12">
    <source>
        <dbReference type="EMBL" id="KAG2465691.1"/>
    </source>
</evidence>
<proteinExistence type="inferred from homology"/>
<evidence type="ECO:0000256" key="3">
    <source>
        <dbReference type="ARBA" id="ARBA00023004"/>
    </source>
</evidence>
<dbReference type="PANTHER" id="PTHR24291:SF193">
    <property type="entry name" value="CYTOCHROME P450 4V2"/>
    <property type="match status" value="1"/>
</dbReference>
<dbReference type="GO" id="GO:0070330">
    <property type="term" value="F:aromatase activity"/>
    <property type="evidence" value="ECO:0007669"/>
    <property type="project" value="UniProtKB-EC"/>
</dbReference>
<evidence type="ECO:0000256" key="11">
    <source>
        <dbReference type="RuleBase" id="RU000461"/>
    </source>
</evidence>
<dbReference type="AlphaFoldDB" id="A0A8X8BTE0"/>
<dbReference type="Pfam" id="PF00067">
    <property type="entry name" value="p450"/>
    <property type="match status" value="1"/>
</dbReference>
<dbReference type="InterPro" id="IPR001128">
    <property type="entry name" value="Cyt_P450"/>
</dbReference>
<dbReference type="Gene3D" id="1.10.630.10">
    <property type="entry name" value="Cytochrome P450"/>
    <property type="match status" value="1"/>
</dbReference>
<evidence type="ECO:0000256" key="8">
    <source>
        <dbReference type="ARBA" id="ARBA00047938"/>
    </source>
</evidence>
<name>A0A8X8BTE0_POLSE</name>
<accession>A0A8X8BTE0</accession>
<keyword evidence="13" id="KW-1185">Reference proteome</keyword>
<gene>
    <name evidence="12" type="primary">Cyp4v2</name>
    <name evidence="12" type="ORF">GTO96_0016527</name>
</gene>
<evidence type="ECO:0000256" key="9">
    <source>
        <dbReference type="ARBA" id="ARBA00048642"/>
    </source>
</evidence>
<dbReference type="PRINTS" id="PR00463">
    <property type="entry name" value="EP450I"/>
</dbReference>
<keyword evidence="11" id="KW-0503">Monooxygenase</keyword>
<keyword evidence="2 10" id="KW-0349">Heme</keyword>
<dbReference type="EC" id="1.14.14.14" evidence="5"/>
<keyword evidence="3 10" id="KW-0408">Iron</keyword>
<feature type="binding site" description="axial binding residue" evidence="10">
    <location>
        <position position="161"/>
    </location>
    <ligand>
        <name>heme</name>
        <dbReference type="ChEBI" id="CHEBI:30413"/>
    </ligand>
    <ligandPart>
        <name>Fe</name>
        <dbReference type="ChEBI" id="CHEBI:18248"/>
    </ligandPart>
</feature>
<comment type="function">
    <text evidence="4">Catalyzes the formation of aromatic C18 estrogens from C19 androgens.</text>
</comment>
<evidence type="ECO:0000256" key="10">
    <source>
        <dbReference type="PIRSR" id="PIRSR602401-1"/>
    </source>
</evidence>